<evidence type="ECO:0000313" key="3">
    <source>
        <dbReference type="Proteomes" id="UP000000305"/>
    </source>
</evidence>
<accession>E9HBW9</accession>
<evidence type="ECO:0000313" key="1">
    <source>
        <dbReference type="EMBL" id="EFX61309.1"/>
    </source>
</evidence>
<dbReference type="KEGG" id="dpx:DAPPUDRAFT_256694"/>
<organism evidence="2 3">
    <name type="scientific">Daphnia pulex</name>
    <name type="common">Water flea</name>
    <dbReference type="NCBI Taxonomy" id="6669"/>
    <lineage>
        <taxon>Eukaryota</taxon>
        <taxon>Metazoa</taxon>
        <taxon>Ecdysozoa</taxon>
        <taxon>Arthropoda</taxon>
        <taxon>Crustacea</taxon>
        <taxon>Branchiopoda</taxon>
        <taxon>Diplostraca</taxon>
        <taxon>Cladocera</taxon>
        <taxon>Anomopoda</taxon>
        <taxon>Daphniidae</taxon>
        <taxon>Daphnia</taxon>
    </lineage>
</organism>
<proteinExistence type="predicted"/>
<dbReference type="EMBL" id="GL734796">
    <property type="protein sequence ID" value="EFX61309.1"/>
    <property type="molecule type" value="Genomic_DNA"/>
</dbReference>
<gene>
    <name evidence="2" type="ORF">DAPPUDRAFT_256694</name>
    <name evidence="1" type="ORF">DAPPUDRAFT_274139</name>
</gene>
<dbReference type="AlphaFoldDB" id="E9HBW9"/>
<dbReference type="Proteomes" id="UP000000305">
    <property type="component" value="Unassembled WGS sequence"/>
</dbReference>
<name>E9HBW9_DAPPU</name>
<sequence length="53" mass="5865">MGSSTNSDSSFNVEMDEFTDDRGFALIVTVFVHSICGSERNSNTLFDEKKNKG</sequence>
<protein>
    <submittedName>
        <fullName evidence="2">Uncharacterized protein</fullName>
    </submittedName>
</protein>
<reference evidence="2 3" key="1">
    <citation type="journal article" date="2011" name="Science">
        <title>The ecoresponsive genome of Daphnia pulex.</title>
        <authorList>
            <person name="Colbourne J.K."/>
            <person name="Pfrender M.E."/>
            <person name="Gilbert D."/>
            <person name="Thomas W.K."/>
            <person name="Tucker A."/>
            <person name="Oakley T.H."/>
            <person name="Tokishita S."/>
            <person name="Aerts A."/>
            <person name="Arnold G.J."/>
            <person name="Basu M.K."/>
            <person name="Bauer D.J."/>
            <person name="Caceres C.E."/>
            <person name="Carmel L."/>
            <person name="Casola C."/>
            <person name="Choi J.H."/>
            <person name="Detter J.C."/>
            <person name="Dong Q."/>
            <person name="Dusheyko S."/>
            <person name="Eads B.D."/>
            <person name="Frohlich T."/>
            <person name="Geiler-Samerotte K.A."/>
            <person name="Gerlach D."/>
            <person name="Hatcher P."/>
            <person name="Jogdeo S."/>
            <person name="Krijgsveld J."/>
            <person name="Kriventseva E.V."/>
            <person name="Kultz D."/>
            <person name="Laforsch C."/>
            <person name="Lindquist E."/>
            <person name="Lopez J."/>
            <person name="Manak J.R."/>
            <person name="Muller J."/>
            <person name="Pangilinan J."/>
            <person name="Patwardhan R.P."/>
            <person name="Pitluck S."/>
            <person name="Pritham E.J."/>
            <person name="Rechtsteiner A."/>
            <person name="Rho M."/>
            <person name="Rogozin I.B."/>
            <person name="Sakarya O."/>
            <person name="Salamov A."/>
            <person name="Schaack S."/>
            <person name="Shapiro H."/>
            <person name="Shiga Y."/>
            <person name="Skalitzky C."/>
            <person name="Smith Z."/>
            <person name="Souvorov A."/>
            <person name="Sung W."/>
            <person name="Tang Z."/>
            <person name="Tsuchiya D."/>
            <person name="Tu H."/>
            <person name="Vos H."/>
            <person name="Wang M."/>
            <person name="Wolf Y.I."/>
            <person name="Yamagata H."/>
            <person name="Yamada T."/>
            <person name="Ye Y."/>
            <person name="Shaw J.R."/>
            <person name="Andrews J."/>
            <person name="Crease T.J."/>
            <person name="Tang H."/>
            <person name="Lucas S.M."/>
            <person name="Robertson H.M."/>
            <person name="Bork P."/>
            <person name="Koonin E.V."/>
            <person name="Zdobnov E.M."/>
            <person name="Grigoriev I.V."/>
            <person name="Lynch M."/>
            <person name="Boore J.L."/>
        </authorList>
    </citation>
    <scope>NUCLEOTIDE SEQUENCE [LARGE SCALE GENOMIC DNA]</scope>
</reference>
<dbReference type="KEGG" id="dpx:DAPPUDRAFT_274139"/>
<dbReference type="HOGENOM" id="CLU_3070806_0_0_1"/>
<evidence type="ECO:0000313" key="2">
    <source>
        <dbReference type="EMBL" id="EFX70799.1"/>
    </source>
</evidence>
<dbReference type="EMBL" id="GL732617">
    <property type="protein sequence ID" value="EFX70799.1"/>
    <property type="molecule type" value="Genomic_DNA"/>
</dbReference>
<keyword evidence="3" id="KW-1185">Reference proteome</keyword>